<evidence type="ECO:0000313" key="4">
    <source>
        <dbReference type="Proteomes" id="UP000807504"/>
    </source>
</evidence>
<dbReference type="Proteomes" id="UP000807504">
    <property type="component" value="Unassembled WGS sequence"/>
</dbReference>
<evidence type="ECO:0000259" key="2">
    <source>
        <dbReference type="PROSITE" id="PS50838"/>
    </source>
</evidence>
<dbReference type="InterPro" id="IPR002190">
    <property type="entry name" value="MHD_dom"/>
</dbReference>
<reference evidence="3" key="1">
    <citation type="journal article" date="2020" name="bioRxiv">
        <title>Chromosome-level reference genome of the European wasp spider Argiope bruennichi: a resource for studies on range expansion and evolutionary adaptation.</title>
        <authorList>
            <person name="Sheffer M.M."/>
            <person name="Hoppe A."/>
            <person name="Krehenwinkel H."/>
            <person name="Uhl G."/>
            <person name="Kuss A.W."/>
            <person name="Jensen L."/>
            <person name="Jensen C."/>
            <person name="Gillespie R.G."/>
            <person name="Hoff K.J."/>
            <person name="Prost S."/>
        </authorList>
    </citation>
    <scope>NUCLEOTIDE SEQUENCE</scope>
</reference>
<feature type="region of interest" description="Disordered" evidence="1">
    <location>
        <begin position="1"/>
        <end position="175"/>
    </location>
</feature>
<dbReference type="GO" id="GO:0005634">
    <property type="term" value="C:nucleus"/>
    <property type="evidence" value="ECO:0007669"/>
    <property type="project" value="TreeGrafter"/>
</dbReference>
<feature type="compositionally biased region" description="Polar residues" evidence="1">
    <location>
        <begin position="55"/>
        <end position="86"/>
    </location>
</feature>
<dbReference type="Pfam" id="PF01454">
    <property type="entry name" value="MAGE"/>
    <property type="match status" value="1"/>
</dbReference>
<reference evidence="3" key="2">
    <citation type="submission" date="2020-06" db="EMBL/GenBank/DDBJ databases">
        <authorList>
            <person name="Sheffer M."/>
        </authorList>
    </citation>
    <scope>NUCLEOTIDE SEQUENCE</scope>
</reference>
<sequence length="429" mass="48205">MNSEVRPPRTARKSRNQGNASVTLNITESESNAASSSASNTVRKSARKSTGTRKAANTNQTQGVPNAASSSLGISQDTTVPFSQPGCSRDDGNLSDYDTEPSRSLRSSLNSTVPLSRPGCSKDPDSSDSEVSPNLSRKMLRRKAPTPATKTSKKPPVVVSSSSPSSTSEESEFEELLKKQADKKLKAQAKAEETSIKKTVRSENSSVDPSNLVNQCVFYILVADRSKKAIRKRDIIHHVFDGRNTHLFPEILKKAASCLQKIFGFELMELKSNKNEYLLVNNLCHQYDVQEYAEYSRMERQIQGLTFHILTLIFMNENSIIEDELWKALEPLGIEIKSRKPHPIFGDVQKFITGTLVKQMYLVRRQLSKDPPLFELTWGERAHKEVLKEDILEEFVCKIMPDTKPEEWILQYKDAKGKFKDIDAEMEAE</sequence>
<evidence type="ECO:0000313" key="3">
    <source>
        <dbReference type="EMBL" id="KAF8787462.1"/>
    </source>
</evidence>
<feature type="compositionally biased region" description="Low complexity" evidence="1">
    <location>
        <begin position="154"/>
        <end position="168"/>
    </location>
</feature>
<dbReference type="PANTHER" id="PTHR11736">
    <property type="entry name" value="MELANOMA-ASSOCIATED ANTIGEN MAGE ANTIGEN"/>
    <property type="match status" value="1"/>
</dbReference>
<dbReference type="EMBL" id="JABXBU010000015">
    <property type="protein sequence ID" value="KAF8787462.1"/>
    <property type="molecule type" value="Genomic_DNA"/>
</dbReference>
<feature type="domain" description="MAGE" evidence="2">
    <location>
        <begin position="209"/>
        <end position="415"/>
    </location>
</feature>
<dbReference type="AlphaFoldDB" id="A0A8T0FAQ2"/>
<comment type="caution">
    <text evidence="3">The sequence shown here is derived from an EMBL/GenBank/DDBJ whole genome shotgun (WGS) entry which is preliminary data.</text>
</comment>
<dbReference type="PANTHER" id="PTHR11736:SF14">
    <property type="entry name" value="NSE3 HOMOLOG, SMC5-SMC6 COMPLEX COMPONENT"/>
    <property type="match status" value="1"/>
</dbReference>
<dbReference type="InterPro" id="IPR037445">
    <property type="entry name" value="MAGE"/>
</dbReference>
<proteinExistence type="predicted"/>
<gene>
    <name evidence="3" type="ORF">HNY73_009058</name>
</gene>
<dbReference type="FunFam" id="1.10.10.1210:FF:000001">
    <property type="entry name" value="melanoma-associated antigen D1"/>
    <property type="match status" value="1"/>
</dbReference>
<dbReference type="InterPro" id="IPR041898">
    <property type="entry name" value="MAGE_WH1"/>
</dbReference>
<dbReference type="Gene3D" id="1.10.10.1210">
    <property type="entry name" value="MAGE homology domain, winged helix WH2 motif"/>
    <property type="match status" value="1"/>
</dbReference>
<protein>
    <submittedName>
        <fullName evidence="3">Non-structural maintenance of chromosomes like protein</fullName>
    </submittedName>
</protein>
<dbReference type="Gene3D" id="1.10.10.1200">
    <property type="entry name" value="MAGE homology domain, winged helix WH1 motif"/>
    <property type="match status" value="1"/>
</dbReference>
<organism evidence="3 4">
    <name type="scientific">Argiope bruennichi</name>
    <name type="common">Wasp spider</name>
    <name type="synonym">Aranea bruennichi</name>
    <dbReference type="NCBI Taxonomy" id="94029"/>
    <lineage>
        <taxon>Eukaryota</taxon>
        <taxon>Metazoa</taxon>
        <taxon>Ecdysozoa</taxon>
        <taxon>Arthropoda</taxon>
        <taxon>Chelicerata</taxon>
        <taxon>Arachnida</taxon>
        <taxon>Araneae</taxon>
        <taxon>Araneomorphae</taxon>
        <taxon>Entelegynae</taxon>
        <taxon>Araneoidea</taxon>
        <taxon>Araneidae</taxon>
        <taxon>Argiope</taxon>
    </lineage>
</organism>
<name>A0A8T0FAQ2_ARGBR</name>
<keyword evidence="4" id="KW-1185">Reference proteome</keyword>
<dbReference type="SMART" id="SM01373">
    <property type="entry name" value="MAGE"/>
    <property type="match status" value="1"/>
</dbReference>
<dbReference type="PROSITE" id="PS50838">
    <property type="entry name" value="MAGE"/>
    <property type="match status" value="1"/>
</dbReference>
<evidence type="ECO:0000256" key="1">
    <source>
        <dbReference type="SAM" id="MobiDB-lite"/>
    </source>
</evidence>
<accession>A0A8T0FAQ2</accession>
<dbReference type="InterPro" id="IPR041899">
    <property type="entry name" value="MAGE_WH2"/>
</dbReference>
<feature type="compositionally biased region" description="Polar residues" evidence="1">
    <location>
        <begin position="102"/>
        <end position="114"/>
    </location>
</feature>
<feature type="compositionally biased region" description="Low complexity" evidence="1">
    <location>
        <begin position="28"/>
        <end position="40"/>
    </location>
</feature>
<feature type="compositionally biased region" description="Polar residues" evidence="1">
    <location>
        <begin position="16"/>
        <end position="27"/>
    </location>
</feature>